<reference evidence="7 8" key="1">
    <citation type="submission" date="2024-02" db="EMBL/GenBank/DDBJ databases">
        <title>De novo assembly and annotation of 12 fungi associated with fruit tree decline syndrome in Ontario, Canada.</title>
        <authorList>
            <person name="Sulman M."/>
            <person name="Ellouze W."/>
            <person name="Ilyukhin E."/>
        </authorList>
    </citation>
    <scope>NUCLEOTIDE SEQUENCE [LARGE SCALE GENOMIC DNA]</scope>
    <source>
        <strain evidence="7 8">M169</strain>
    </source>
</reference>
<evidence type="ECO:0000313" key="7">
    <source>
        <dbReference type="EMBL" id="KAK7742630.1"/>
    </source>
</evidence>
<evidence type="ECO:0000256" key="4">
    <source>
        <dbReference type="ARBA" id="ARBA00022801"/>
    </source>
</evidence>
<dbReference type="PANTHER" id="PTHR11742">
    <property type="entry name" value="MANNOSYL-OLIGOSACCHARIDE ALPHA-1,2-MANNOSIDASE-RELATED"/>
    <property type="match status" value="1"/>
</dbReference>
<keyword evidence="4 6" id="KW-0378">Hydrolase</keyword>
<comment type="pathway">
    <text evidence="2">Protein modification; protein glycosylation.</text>
</comment>
<dbReference type="PRINTS" id="PR00747">
    <property type="entry name" value="GLYHDRLASE47"/>
</dbReference>
<keyword evidence="6" id="KW-0326">Glycosidase</keyword>
<proteinExistence type="inferred from homology"/>
<evidence type="ECO:0000256" key="5">
    <source>
        <dbReference type="ARBA" id="ARBA00023157"/>
    </source>
</evidence>
<organism evidence="7 8">
    <name type="scientific">Diaporthe eres</name>
    <name type="common">Phomopsis oblonga</name>
    <dbReference type="NCBI Taxonomy" id="83184"/>
    <lineage>
        <taxon>Eukaryota</taxon>
        <taxon>Fungi</taxon>
        <taxon>Dikarya</taxon>
        <taxon>Ascomycota</taxon>
        <taxon>Pezizomycotina</taxon>
        <taxon>Sordariomycetes</taxon>
        <taxon>Sordariomycetidae</taxon>
        <taxon>Diaporthales</taxon>
        <taxon>Diaporthaceae</taxon>
        <taxon>Diaporthe</taxon>
        <taxon>Diaporthe eres species complex</taxon>
    </lineage>
</organism>
<comment type="caution">
    <text evidence="7">The sequence shown here is derived from an EMBL/GenBank/DDBJ whole genome shotgun (WGS) entry which is preliminary data.</text>
</comment>
<keyword evidence="5" id="KW-1015">Disulfide bond</keyword>
<name>A0ABR1PQ26_DIAER</name>
<dbReference type="Gene3D" id="1.50.10.10">
    <property type="match status" value="1"/>
</dbReference>
<dbReference type="EMBL" id="JAKNSF020000001">
    <property type="protein sequence ID" value="KAK7742630.1"/>
    <property type="molecule type" value="Genomic_DNA"/>
</dbReference>
<evidence type="ECO:0000256" key="6">
    <source>
        <dbReference type="RuleBase" id="RU361193"/>
    </source>
</evidence>
<comment type="cofactor">
    <cofactor evidence="1">
        <name>Ca(2+)</name>
        <dbReference type="ChEBI" id="CHEBI:29108"/>
    </cofactor>
</comment>
<dbReference type="InterPro" id="IPR050749">
    <property type="entry name" value="Glycosyl_Hydrolase_47"/>
</dbReference>
<protein>
    <recommendedName>
        <fullName evidence="6">alpha-1,2-Mannosidase</fullName>
        <ecNumber evidence="6">3.2.1.-</ecNumber>
    </recommendedName>
</protein>
<dbReference type="InterPro" id="IPR001382">
    <property type="entry name" value="Glyco_hydro_47"/>
</dbReference>
<evidence type="ECO:0000256" key="3">
    <source>
        <dbReference type="ARBA" id="ARBA00007658"/>
    </source>
</evidence>
<dbReference type="InterPro" id="IPR036026">
    <property type="entry name" value="Seven-hairpin_glycosidases"/>
</dbReference>
<dbReference type="SUPFAM" id="SSF48225">
    <property type="entry name" value="Seven-hairpin glycosidases"/>
    <property type="match status" value="1"/>
</dbReference>
<evidence type="ECO:0000313" key="8">
    <source>
        <dbReference type="Proteomes" id="UP001430848"/>
    </source>
</evidence>
<dbReference type="Proteomes" id="UP001430848">
    <property type="component" value="Unassembled WGS sequence"/>
</dbReference>
<dbReference type="PANTHER" id="PTHR11742:SF89">
    <property type="entry name" value="ALPHA-1,2-MANNOSIDASE"/>
    <property type="match status" value="1"/>
</dbReference>
<dbReference type="EC" id="3.2.1.-" evidence="6"/>
<comment type="similarity">
    <text evidence="3 6">Belongs to the glycosyl hydrolase 47 family.</text>
</comment>
<dbReference type="Pfam" id="PF01532">
    <property type="entry name" value="Glyco_hydro_47"/>
    <property type="match status" value="1"/>
</dbReference>
<dbReference type="InterPro" id="IPR012341">
    <property type="entry name" value="6hp_glycosidase-like_sf"/>
</dbReference>
<accession>A0ABR1PQ26</accession>
<sequence length="604" mass="68363">MLTARRSPKWLIAAVVISLFTTFYILNDDTPRPWFRSGSFSDPDSSKWKVSDDYFWKQVPTHYPPTSIRPLPTGKAASFPKVQATKFPAETIEQRDRRKFHRDTVKQVFKRCWQSYREKAWLSDELTPITGKSRNTFGGWGATLVDSLDTLWIMGMKAEFKEAVDAAVTIDFTKSQHEEINVFETTIRYLGGFLAAYDQSGDPRLLRKANEVGEMLLKAFDTPNRMPITRWHINSAAAGERQEAPDGVLVAEIGSLTMEFTRLSILTGDPKWFDAVQRITDIFRKQQMTTSLAGMWPLVVNAKDEVFNQGSHFTLGAMADSVFEYLPKMSALLGGKLPEYQDMYEKAMDVASQWLLFRPMTPTNEDILISGHIETHQEGGTSYVTPEREGQHLVCFVGGLYALGGKLFGRKDHLDIATKLTDGCIWTYKASPHGVMPETLYMASCSSKEDCEWNENEWKKQVLSAAGEQPTGDFDSDVGRANAIIAENRLPEGFTRIPDGRYILRPEAIESVFILYRATGRADLLDSAWQMFTAIDKITSRHFGNSAVANVMTTEKPSATDSMESFWLGETLKYFYLIFSDPGLVSLDDFVFNTEAHPFRRLKR</sequence>
<keyword evidence="8" id="KW-1185">Reference proteome</keyword>
<evidence type="ECO:0000256" key="1">
    <source>
        <dbReference type="ARBA" id="ARBA00001913"/>
    </source>
</evidence>
<evidence type="ECO:0000256" key="2">
    <source>
        <dbReference type="ARBA" id="ARBA00004922"/>
    </source>
</evidence>
<gene>
    <name evidence="7" type="ORF">SLS63_000195</name>
</gene>